<evidence type="ECO:0000256" key="1">
    <source>
        <dbReference type="SAM" id="Phobius"/>
    </source>
</evidence>
<keyword evidence="1" id="KW-0472">Membrane</keyword>
<organism evidence="2 3">
    <name type="scientific">Aureobasidium melanogenum</name>
    <name type="common">Aureobasidium pullulans var. melanogenum</name>
    <dbReference type="NCBI Taxonomy" id="46634"/>
    <lineage>
        <taxon>Eukaryota</taxon>
        <taxon>Fungi</taxon>
        <taxon>Dikarya</taxon>
        <taxon>Ascomycota</taxon>
        <taxon>Pezizomycotina</taxon>
        <taxon>Dothideomycetes</taxon>
        <taxon>Dothideomycetidae</taxon>
        <taxon>Dothideales</taxon>
        <taxon>Saccotheciaceae</taxon>
        <taxon>Aureobasidium</taxon>
    </lineage>
</organism>
<evidence type="ECO:0000313" key="3">
    <source>
        <dbReference type="Proteomes" id="UP000767238"/>
    </source>
</evidence>
<keyword evidence="1" id="KW-1133">Transmembrane helix</keyword>
<keyword evidence="1" id="KW-0812">Transmembrane</keyword>
<dbReference type="AlphaFoldDB" id="A0A9P8GCS3"/>
<accession>A0A9P8GCS3</accession>
<reference evidence="2" key="1">
    <citation type="journal article" date="2021" name="J Fungi (Basel)">
        <title>Virulence traits and population genomics of the black yeast Aureobasidium melanogenum.</title>
        <authorList>
            <person name="Cernosa A."/>
            <person name="Sun X."/>
            <person name="Gostincar C."/>
            <person name="Fang C."/>
            <person name="Gunde-Cimerman N."/>
            <person name="Song Z."/>
        </authorList>
    </citation>
    <scope>NUCLEOTIDE SEQUENCE</scope>
    <source>
        <strain evidence="2">EXF-8016</strain>
    </source>
</reference>
<dbReference type="Proteomes" id="UP000767238">
    <property type="component" value="Unassembled WGS sequence"/>
</dbReference>
<feature type="transmembrane region" description="Helical" evidence="1">
    <location>
        <begin position="33"/>
        <end position="62"/>
    </location>
</feature>
<feature type="transmembrane region" description="Helical" evidence="1">
    <location>
        <begin position="83"/>
        <end position="107"/>
    </location>
</feature>
<reference evidence="2" key="2">
    <citation type="submission" date="2021-08" db="EMBL/GenBank/DDBJ databases">
        <authorList>
            <person name="Gostincar C."/>
            <person name="Sun X."/>
            <person name="Song Z."/>
            <person name="Gunde-Cimerman N."/>
        </authorList>
    </citation>
    <scope>NUCLEOTIDE SEQUENCE</scope>
    <source>
        <strain evidence="2">EXF-8016</strain>
    </source>
</reference>
<gene>
    <name evidence="2" type="ORF">KCV03_g7105</name>
</gene>
<comment type="caution">
    <text evidence="2">The sequence shown here is derived from an EMBL/GenBank/DDBJ whole genome shotgun (WGS) entry which is preliminary data.</text>
</comment>
<dbReference type="EMBL" id="JAHFYH010000056">
    <property type="protein sequence ID" value="KAH0217500.1"/>
    <property type="molecule type" value="Genomic_DNA"/>
</dbReference>
<proteinExistence type="predicted"/>
<feature type="non-terminal residue" evidence="2">
    <location>
        <position position="199"/>
    </location>
</feature>
<feature type="transmembrane region" description="Helical" evidence="1">
    <location>
        <begin position="153"/>
        <end position="177"/>
    </location>
</feature>
<evidence type="ECO:0000313" key="2">
    <source>
        <dbReference type="EMBL" id="KAH0217500.1"/>
    </source>
</evidence>
<name>A0A9P8GCS3_AURME</name>
<protein>
    <submittedName>
        <fullName evidence="2">Uncharacterized protein</fullName>
    </submittedName>
</protein>
<dbReference type="OrthoDB" id="3868412at2759"/>
<sequence length="199" mass="22906">HSQLKTGHPVRSAIHKQLNGRLVLRWVTTWESLLLYVLHLLFLLQLDQFLAMVMHLLVVRPLALVPVPQQTEQQRQTQYQHDVTLLGCVSWAYSALYAPTVATMWLIKNWKRSDISPWLKILKSFEFAATAGSFTVDTKNRYAMWLARRLGNWAGALFNLVSATSLFLLATVFMILFTHSVADIFKSASINDLRIYIYQ</sequence>
<feature type="non-terminal residue" evidence="2">
    <location>
        <position position="1"/>
    </location>
</feature>